<reference evidence="2 3" key="1">
    <citation type="submission" date="2018-08" db="EMBL/GenBank/DDBJ databases">
        <title>A genome reference for cultivated species of the human gut microbiota.</title>
        <authorList>
            <person name="Zou Y."/>
            <person name="Xue W."/>
            <person name="Luo G."/>
        </authorList>
    </citation>
    <scope>NUCLEOTIDE SEQUENCE [LARGE SCALE GENOMIC DNA]</scope>
    <source>
        <strain evidence="2 3">AF14-32</strain>
    </source>
</reference>
<protein>
    <submittedName>
        <fullName evidence="2">Uncharacterized protein</fullName>
    </submittedName>
</protein>
<dbReference type="AlphaFoldDB" id="A0A412YI79"/>
<keyword evidence="1" id="KW-1133">Transmembrane helix</keyword>
<organism evidence="2 3">
    <name type="scientific">Bacteroides intestinalis</name>
    <dbReference type="NCBI Taxonomy" id="329854"/>
    <lineage>
        <taxon>Bacteria</taxon>
        <taxon>Pseudomonadati</taxon>
        <taxon>Bacteroidota</taxon>
        <taxon>Bacteroidia</taxon>
        <taxon>Bacteroidales</taxon>
        <taxon>Bacteroidaceae</taxon>
        <taxon>Bacteroides</taxon>
    </lineage>
</organism>
<dbReference type="EMBL" id="QRZF01000002">
    <property type="protein sequence ID" value="RGV57118.1"/>
    <property type="molecule type" value="Genomic_DNA"/>
</dbReference>
<gene>
    <name evidence="2" type="ORF">DWW10_03350</name>
</gene>
<dbReference type="Proteomes" id="UP000283850">
    <property type="component" value="Unassembled WGS sequence"/>
</dbReference>
<proteinExistence type="predicted"/>
<feature type="transmembrane region" description="Helical" evidence="1">
    <location>
        <begin position="75"/>
        <end position="95"/>
    </location>
</feature>
<keyword evidence="1" id="KW-0812">Transmembrane</keyword>
<accession>A0A412YI79</accession>
<keyword evidence="1" id="KW-0472">Membrane</keyword>
<name>A0A412YI79_9BACE</name>
<comment type="caution">
    <text evidence="2">The sequence shown here is derived from an EMBL/GenBank/DDBJ whole genome shotgun (WGS) entry which is preliminary data.</text>
</comment>
<evidence type="ECO:0000313" key="3">
    <source>
        <dbReference type="Proteomes" id="UP000283850"/>
    </source>
</evidence>
<sequence length="96" mass="11268">MGIEGGWEMKKKIFFCIISLLYLLVWGYYSKVIEIAQGGNGLGGALFLCYAAIIYTIFEILFVCLIYKERRKLEVLFYILIYIVCIFPFVIQLFLW</sequence>
<evidence type="ECO:0000313" key="2">
    <source>
        <dbReference type="EMBL" id="RGV57118.1"/>
    </source>
</evidence>
<feature type="transmembrane region" description="Helical" evidence="1">
    <location>
        <begin position="41"/>
        <end position="63"/>
    </location>
</feature>
<evidence type="ECO:0000256" key="1">
    <source>
        <dbReference type="SAM" id="Phobius"/>
    </source>
</evidence>
<feature type="transmembrane region" description="Helical" evidence="1">
    <location>
        <begin position="12"/>
        <end position="29"/>
    </location>
</feature>